<name>A0ABX9DCG1_9RHOB</name>
<comment type="caution">
    <text evidence="2">The sequence shown here is derived from an EMBL/GenBank/DDBJ whole genome shotgun (WGS) entry which is preliminary data.</text>
</comment>
<dbReference type="InterPro" id="IPR003615">
    <property type="entry name" value="HNH_nuc"/>
</dbReference>
<protein>
    <recommendedName>
        <fullName evidence="1">HNH domain-containing protein</fullName>
    </recommendedName>
</protein>
<evidence type="ECO:0000313" key="2">
    <source>
        <dbReference type="EMBL" id="RAP39290.1"/>
    </source>
</evidence>
<accession>A0ABX9DCG1</accession>
<sequence>MARLKMLRSATPRLNAGLGYLAADRAAQSRSRDARLDYRKWYKTARWQRLRWAALVRDHFRCRRCGAVHPQLTAECEALAAIGQLDLVTGSAPGFVADHIVPHRGDAGLFWDRANLQCLCKACHDRAKQREEAATR</sequence>
<dbReference type="Pfam" id="PF01844">
    <property type="entry name" value="HNH"/>
    <property type="match status" value="1"/>
</dbReference>
<keyword evidence="3" id="KW-1185">Reference proteome</keyword>
<organism evidence="2 3">
    <name type="scientific">Rhodovulum viride</name>
    <dbReference type="NCBI Taxonomy" id="1231134"/>
    <lineage>
        <taxon>Bacteria</taxon>
        <taxon>Pseudomonadati</taxon>
        <taxon>Pseudomonadota</taxon>
        <taxon>Alphaproteobacteria</taxon>
        <taxon>Rhodobacterales</taxon>
        <taxon>Paracoccaceae</taxon>
        <taxon>Rhodovulum</taxon>
    </lineage>
</organism>
<reference evidence="2 3" key="1">
    <citation type="submission" date="2017-01" db="EMBL/GenBank/DDBJ databases">
        <title>Genome sequence of Rhodovulum viride JA756.</title>
        <authorList>
            <person name="Lakshmi K.V."/>
            <person name="Tushar L.D."/>
            <person name="Sasikala C."/>
            <person name="Venkataramana C."/>
        </authorList>
    </citation>
    <scope>NUCLEOTIDE SEQUENCE [LARGE SCALE GENOMIC DNA]</scope>
    <source>
        <strain evidence="2 3">JA756</strain>
    </source>
</reference>
<dbReference type="RefSeq" id="WP_112317583.1">
    <property type="nucleotide sequence ID" value="NZ_MUAV01000121.1"/>
</dbReference>
<feature type="domain" description="HNH" evidence="1">
    <location>
        <begin position="95"/>
        <end position="128"/>
    </location>
</feature>
<dbReference type="EMBL" id="MUAV01000121">
    <property type="protein sequence ID" value="RAP39290.1"/>
    <property type="molecule type" value="Genomic_DNA"/>
</dbReference>
<dbReference type="CDD" id="cd00085">
    <property type="entry name" value="HNHc"/>
    <property type="match status" value="1"/>
</dbReference>
<dbReference type="InterPro" id="IPR002711">
    <property type="entry name" value="HNH"/>
</dbReference>
<dbReference type="Proteomes" id="UP000248659">
    <property type="component" value="Unassembled WGS sequence"/>
</dbReference>
<evidence type="ECO:0000313" key="3">
    <source>
        <dbReference type="Proteomes" id="UP000248659"/>
    </source>
</evidence>
<gene>
    <name evidence="2" type="ORF">BYZ73_21305</name>
</gene>
<dbReference type="Gene3D" id="1.10.30.50">
    <property type="match status" value="1"/>
</dbReference>
<proteinExistence type="predicted"/>
<evidence type="ECO:0000259" key="1">
    <source>
        <dbReference type="Pfam" id="PF01844"/>
    </source>
</evidence>